<dbReference type="SUPFAM" id="SSF56349">
    <property type="entry name" value="DNA breaking-rejoining enzymes"/>
    <property type="match status" value="1"/>
</dbReference>
<comment type="caution">
    <text evidence="5">The sequence shown here is derived from an EMBL/GenBank/DDBJ whole genome shotgun (WGS) entry which is preliminary data.</text>
</comment>
<dbReference type="RefSeq" id="WP_138748958.1">
    <property type="nucleotide sequence ID" value="NZ_VCLB01000007.1"/>
</dbReference>
<evidence type="ECO:0000313" key="6">
    <source>
        <dbReference type="Proteomes" id="UP000307874"/>
    </source>
</evidence>
<dbReference type="InterPro" id="IPR013762">
    <property type="entry name" value="Integrase-like_cat_sf"/>
</dbReference>
<gene>
    <name evidence="5" type="ORF">FF124_13155</name>
</gene>
<keyword evidence="2" id="KW-0229">DNA integration</keyword>
<sequence>MSVMRRGSVFYIRRRVPARFAAVDTRDEIWLSLHTDSETQAKAKEALIWAEQIEAWEARLAGDTEDAELRFQAATELAQRRGYRYLTVEKVAALPRAELLSRIETVDAQRSEPQEAAALLGGVAEPAITVQRALELYWPLAKDRIVGKSEDQLRCWRNPRIRAVKNFIDVCGNLAINQISGDDMLDFRAWWVERVDAGEVSPDTANKDFTHLGDVLKTVNRMKRLGLVLPLTDLALKAGEAKTRPPFSRAWIRDELLRPDALDGLNEDARAILIAMINTGARPSELAALTRDEIHLDANIPYISIEPIGRQLKSKNARRVIPLLGVSLEAMRQFPDGFERYRTKSAGLSGTINKYFRENGLRETPAHTLYCLRHSFEDRMLAAGIDERIRRDLMGHALYREKYGAGASLEQMSELLQPISF</sequence>
<dbReference type="EMBL" id="VCLB01000007">
    <property type="protein sequence ID" value="TNB47125.1"/>
    <property type="molecule type" value="Genomic_DNA"/>
</dbReference>
<dbReference type="AlphaFoldDB" id="A0A5C4JNV8"/>
<reference evidence="5 6" key="1">
    <citation type="submission" date="2019-06" db="EMBL/GenBank/DDBJ databases">
        <title>Martelella lutilitoris sp. nov., isolated from a tidal mudflat.</title>
        <authorList>
            <person name="Kim Y.-J."/>
        </authorList>
    </citation>
    <scope>NUCLEOTIDE SEQUENCE [LARGE SCALE GENOMIC DNA]</scope>
    <source>
        <strain evidence="5 6">GH2-6</strain>
    </source>
</reference>
<dbReference type="PANTHER" id="PTHR30349:SF81">
    <property type="entry name" value="TYROSINE RECOMBINASE XERC"/>
    <property type="match status" value="1"/>
</dbReference>
<dbReference type="InterPro" id="IPR050090">
    <property type="entry name" value="Tyrosine_recombinase_XerCD"/>
</dbReference>
<evidence type="ECO:0000259" key="4">
    <source>
        <dbReference type="PROSITE" id="PS51898"/>
    </source>
</evidence>
<dbReference type="Gene3D" id="1.10.443.10">
    <property type="entry name" value="Intergrase catalytic core"/>
    <property type="match status" value="1"/>
</dbReference>
<keyword evidence="6" id="KW-1185">Reference proteome</keyword>
<dbReference type="InterPro" id="IPR046668">
    <property type="entry name" value="DUF6538"/>
</dbReference>
<dbReference type="GO" id="GO:0006310">
    <property type="term" value="P:DNA recombination"/>
    <property type="evidence" value="ECO:0007669"/>
    <property type="project" value="UniProtKB-KW"/>
</dbReference>
<evidence type="ECO:0000256" key="2">
    <source>
        <dbReference type="ARBA" id="ARBA00022908"/>
    </source>
</evidence>
<dbReference type="GO" id="GO:0015074">
    <property type="term" value="P:DNA integration"/>
    <property type="evidence" value="ECO:0007669"/>
    <property type="project" value="UniProtKB-KW"/>
</dbReference>
<evidence type="ECO:0000256" key="3">
    <source>
        <dbReference type="ARBA" id="ARBA00023172"/>
    </source>
</evidence>
<dbReference type="Pfam" id="PF20172">
    <property type="entry name" value="DUF6538"/>
    <property type="match status" value="1"/>
</dbReference>
<keyword evidence="1" id="KW-0159">Chromosome partition</keyword>
<name>A0A5C4JNV8_9HYPH</name>
<dbReference type="GO" id="GO:0007059">
    <property type="term" value="P:chromosome segregation"/>
    <property type="evidence" value="ECO:0007669"/>
    <property type="project" value="UniProtKB-KW"/>
</dbReference>
<keyword evidence="3" id="KW-0233">DNA recombination</keyword>
<protein>
    <submittedName>
        <fullName evidence="5">Integrase</fullName>
    </submittedName>
</protein>
<dbReference type="Proteomes" id="UP000307874">
    <property type="component" value="Unassembled WGS sequence"/>
</dbReference>
<dbReference type="Pfam" id="PF00589">
    <property type="entry name" value="Phage_integrase"/>
    <property type="match status" value="1"/>
</dbReference>
<dbReference type="OrthoDB" id="9784724at2"/>
<accession>A0A5C4JNV8</accession>
<dbReference type="InterPro" id="IPR002104">
    <property type="entry name" value="Integrase_catalytic"/>
</dbReference>
<dbReference type="InterPro" id="IPR011010">
    <property type="entry name" value="DNA_brk_join_enz"/>
</dbReference>
<proteinExistence type="predicted"/>
<dbReference type="GO" id="GO:0003677">
    <property type="term" value="F:DNA binding"/>
    <property type="evidence" value="ECO:0007669"/>
    <property type="project" value="InterPro"/>
</dbReference>
<evidence type="ECO:0000313" key="5">
    <source>
        <dbReference type="EMBL" id="TNB47125.1"/>
    </source>
</evidence>
<evidence type="ECO:0000256" key="1">
    <source>
        <dbReference type="ARBA" id="ARBA00022829"/>
    </source>
</evidence>
<dbReference type="PROSITE" id="PS51898">
    <property type="entry name" value="TYR_RECOMBINASE"/>
    <property type="match status" value="1"/>
</dbReference>
<dbReference type="PANTHER" id="PTHR30349">
    <property type="entry name" value="PHAGE INTEGRASE-RELATED"/>
    <property type="match status" value="1"/>
</dbReference>
<organism evidence="5 6">
    <name type="scientific">Martelella lutilitoris</name>
    <dbReference type="NCBI Taxonomy" id="2583532"/>
    <lineage>
        <taxon>Bacteria</taxon>
        <taxon>Pseudomonadati</taxon>
        <taxon>Pseudomonadota</taxon>
        <taxon>Alphaproteobacteria</taxon>
        <taxon>Hyphomicrobiales</taxon>
        <taxon>Aurantimonadaceae</taxon>
        <taxon>Martelella</taxon>
    </lineage>
</organism>
<feature type="domain" description="Tyr recombinase" evidence="4">
    <location>
        <begin position="242"/>
        <end position="417"/>
    </location>
</feature>